<evidence type="ECO:0000256" key="1">
    <source>
        <dbReference type="ARBA" id="ARBA00022691"/>
    </source>
</evidence>
<feature type="binding site" evidence="5">
    <location>
        <position position="85"/>
    </location>
    <ligand>
        <name>[4Fe-4S] cluster</name>
        <dbReference type="ChEBI" id="CHEBI:49883"/>
        <note>4Fe-4S-S-AdoMet</note>
    </ligand>
</feature>
<proteinExistence type="predicted"/>
<evidence type="ECO:0000256" key="5">
    <source>
        <dbReference type="PIRSR" id="PIRSR004869-50"/>
    </source>
</evidence>
<dbReference type="InterPro" id="IPR016431">
    <property type="entry name" value="Pyrv-formate_lyase-activ_prd"/>
</dbReference>
<dbReference type="PANTHER" id="PTHR43075">
    <property type="entry name" value="FORMATE LYASE ACTIVATING ENZYME, PUTATIVE (AFU_ORTHOLOGUE AFUA_2G15630)-RELATED"/>
    <property type="match status" value="1"/>
</dbReference>
<dbReference type="AlphaFoldDB" id="A0A850T584"/>
<evidence type="ECO:0000256" key="3">
    <source>
        <dbReference type="ARBA" id="ARBA00023004"/>
    </source>
</evidence>
<dbReference type="InterPro" id="IPR040085">
    <property type="entry name" value="MJ0674-like"/>
</dbReference>
<name>A0A850T584_9BACT</name>
<dbReference type="EMBL" id="JACADJ010000065">
    <property type="protein sequence ID" value="NWH06251.1"/>
    <property type="molecule type" value="Genomic_DNA"/>
</dbReference>
<dbReference type="SFLD" id="SFLDS00029">
    <property type="entry name" value="Radical_SAM"/>
    <property type="match status" value="1"/>
</dbReference>
<feature type="binding site" evidence="5">
    <location>
        <position position="92"/>
    </location>
    <ligand>
        <name>[4Fe-4S] cluster</name>
        <dbReference type="ChEBI" id="CHEBI:49883"/>
        <note>4Fe-4S-S-AdoMet</note>
    </ligand>
</feature>
<keyword evidence="4 5" id="KW-0411">Iron-sulfur</keyword>
<dbReference type="InterPro" id="IPR013785">
    <property type="entry name" value="Aldolase_TIM"/>
</dbReference>
<dbReference type="InterPro" id="IPR007197">
    <property type="entry name" value="rSAM"/>
</dbReference>
<evidence type="ECO:0000256" key="4">
    <source>
        <dbReference type="ARBA" id="ARBA00023014"/>
    </source>
</evidence>
<keyword evidence="1 5" id="KW-0949">S-adenosyl-L-methionine</keyword>
<protein>
    <submittedName>
        <fullName evidence="6">Radical SAM protein</fullName>
    </submittedName>
</protein>
<dbReference type="GO" id="GO:0003824">
    <property type="term" value="F:catalytic activity"/>
    <property type="evidence" value="ECO:0007669"/>
    <property type="project" value="InterPro"/>
</dbReference>
<dbReference type="RefSeq" id="WP_178367701.1">
    <property type="nucleotide sequence ID" value="NZ_JACADJ010000065.1"/>
</dbReference>
<dbReference type="PANTHER" id="PTHR43075:SF1">
    <property type="entry name" value="FORMATE LYASE ACTIVATING ENZYME, PUTATIVE (AFU_ORTHOLOGUE AFUA_2G15630)-RELATED"/>
    <property type="match status" value="1"/>
</dbReference>
<dbReference type="PIRSF" id="PIRSF004869">
    <property type="entry name" value="PflX_prd"/>
    <property type="match status" value="1"/>
</dbReference>
<sequence>MTTFQAAYIETKKKGLLRDKINKARHLLKSCEICPRACKVDRLSGELGYCSTGEEAVVSSFNAHFGEEPPLVGTFGSGTIFFTHCNLKCNFCQNYDVSHEGAGEACGLGQLAGMMLILQNNGCHNINFVTPTHVVPQILSALDMAIDGGLRIPLVYNCGGYDKVETLKLLEGVIDIYMPDFKFWDPAIAEMTCNAPDYPDVAANAIVEMHRQVGDLQLDENGIATRGLLLRHLVMPSGIAGTGAVMSFIANHVSKNTYVNIMDQYRPCGKALHVKELARPVSRAEFNKAVEAAKDAGISRFAAL</sequence>
<feature type="binding site" evidence="5">
    <location>
        <position position="89"/>
    </location>
    <ligand>
        <name>[4Fe-4S] cluster</name>
        <dbReference type="ChEBI" id="CHEBI:49883"/>
        <note>4Fe-4S-S-AdoMet</note>
    </ligand>
</feature>
<keyword evidence="7" id="KW-1185">Reference proteome</keyword>
<comment type="caution">
    <text evidence="6">The sequence shown here is derived from an EMBL/GenBank/DDBJ whole genome shotgun (WGS) entry which is preliminary data.</text>
</comment>
<reference evidence="6 7" key="1">
    <citation type="submission" date="2020-06" db="EMBL/GenBank/DDBJ databases">
        <title>High-quality draft genome of sulfate reducer Desulfobacter latus type strain AcrS2 isolated from marine sediment.</title>
        <authorList>
            <person name="Hoppe M."/>
            <person name="Larsen C.K."/>
            <person name="Marshall I.P.G."/>
            <person name="Schramm A."/>
            <person name="Marietou A.G."/>
        </authorList>
    </citation>
    <scope>NUCLEOTIDE SEQUENCE [LARGE SCALE GENOMIC DNA]</scope>
    <source>
        <strain evidence="6 7">AcRS2</strain>
    </source>
</reference>
<dbReference type="Gene3D" id="3.20.20.70">
    <property type="entry name" value="Aldolase class I"/>
    <property type="match status" value="1"/>
</dbReference>
<evidence type="ECO:0000313" key="7">
    <source>
        <dbReference type="Proteomes" id="UP000553343"/>
    </source>
</evidence>
<dbReference type="GO" id="GO:0046872">
    <property type="term" value="F:metal ion binding"/>
    <property type="evidence" value="ECO:0007669"/>
    <property type="project" value="UniProtKB-KW"/>
</dbReference>
<keyword evidence="3 5" id="KW-0408">Iron</keyword>
<dbReference type="SFLD" id="SFLDG01099">
    <property type="entry name" value="Uncharacterised_Radical_SAM_Su"/>
    <property type="match status" value="1"/>
</dbReference>
<dbReference type="GO" id="GO:0051536">
    <property type="term" value="F:iron-sulfur cluster binding"/>
    <property type="evidence" value="ECO:0007669"/>
    <property type="project" value="UniProtKB-KW"/>
</dbReference>
<evidence type="ECO:0000256" key="2">
    <source>
        <dbReference type="ARBA" id="ARBA00022723"/>
    </source>
</evidence>
<keyword evidence="2 5" id="KW-0479">Metal-binding</keyword>
<dbReference type="Proteomes" id="UP000553343">
    <property type="component" value="Unassembled WGS sequence"/>
</dbReference>
<gene>
    <name evidence="6" type="ORF">HXW94_14885</name>
</gene>
<evidence type="ECO:0000313" key="6">
    <source>
        <dbReference type="EMBL" id="NWH06251.1"/>
    </source>
</evidence>
<organism evidence="6 7">
    <name type="scientific">Desulfobacter latus</name>
    <dbReference type="NCBI Taxonomy" id="2292"/>
    <lineage>
        <taxon>Bacteria</taxon>
        <taxon>Pseudomonadati</taxon>
        <taxon>Thermodesulfobacteriota</taxon>
        <taxon>Desulfobacteria</taxon>
        <taxon>Desulfobacterales</taxon>
        <taxon>Desulfobacteraceae</taxon>
        <taxon>Desulfobacter</taxon>
    </lineage>
</organism>
<accession>A0A850T584</accession>
<comment type="cofactor">
    <cofactor evidence="5">
        <name>[4Fe-4S] cluster</name>
        <dbReference type="ChEBI" id="CHEBI:49883"/>
    </cofactor>
    <text evidence="5">Binds 1 [4Fe-4S] cluster. The cluster is coordinated with 3 cysteines and an exchangeable S-adenosyl-L-methionine.</text>
</comment>